<evidence type="ECO:0000256" key="1">
    <source>
        <dbReference type="ARBA" id="ARBA00004496"/>
    </source>
</evidence>
<comment type="subcellular location">
    <subcellularLocation>
        <location evidence="1">Cytoplasm</location>
    </subcellularLocation>
</comment>
<evidence type="ECO:0000256" key="2">
    <source>
        <dbReference type="ARBA" id="ARBA00022490"/>
    </source>
</evidence>
<dbReference type="AlphaFoldDB" id="A0A1I6GRL3"/>
<feature type="domain" description="HTH merR-type" evidence="6">
    <location>
        <begin position="1"/>
        <end position="68"/>
    </location>
</feature>
<organism evidence="7 8">
    <name type="scientific">Yoonia tamlensis</name>
    <dbReference type="NCBI Taxonomy" id="390270"/>
    <lineage>
        <taxon>Bacteria</taxon>
        <taxon>Pseudomonadati</taxon>
        <taxon>Pseudomonadota</taxon>
        <taxon>Alphaproteobacteria</taxon>
        <taxon>Rhodobacterales</taxon>
        <taxon>Paracoccaceae</taxon>
        <taxon>Yoonia</taxon>
    </lineage>
</organism>
<dbReference type="Gene3D" id="1.10.1660.10">
    <property type="match status" value="1"/>
</dbReference>
<keyword evidence="4" id="KW-0238">DNA-binding</keyword>
<dbReference type="GO" id="GO:0005737">
    <property type="term" value="C:cytoplasm"/>
    <property type="evidence" value="ECO:0007669"/>
    <property type="project" value="UniProtKB-SubCell"/>
</dbReference>
<dbReference type="PANTHER" id="PTHR30204">
    <property type="entry name" value="REDOX-CYCLING DRUG-SENSING TRANSCRIPTIONAL ACTIVATOR SOXR"/>
    <property type="match status" value="1"/>
</dbReference>
<dbReference type="InterPro" id="IPR000551">
    <property type="entry name" value="MerR-type_HTH_dom"/>
</dbReference>
<dbReference type="EMBL" id="FOYP01000001">
    <property type="protein sequence ID" value="SFR44721.1"/>
    <property type="molecule type" value="Genomic_DNA"/>
</dbReference>
<proteinExistence type="predicted"/>
<dbReference type="PROSITE" id="PS50937">
    <property type="entry name" value="HTH_MERR_2"/>
    <property type="match status" value="1"/>
</dbReference>
<protein>
    <submittedName>
        <fullName evidence="7">Cu(I)-responsive transcriptional regulator</fullName>
    </submittedName>
</protein>
<gene>
    <name evidence="7" type="ORF">SAMN04488005_2064</name>
</gene>
<dbReference type="PANTHER" id="PTHR30204:SF94">
    <property type="entry name" value="HEAVY METAL-DEPENDENT TRANSCRIPTIONAL REGULATOR HI_0293-RELATED"/>
    <property type="match status" value="1"/>
</dbReference>
<evidence type="ECO:0000313" key="8">
    <source>
        <dbReference type="Proteomes" id="UP000199478"/>
    </source>
</evidence>
<dbReference type="InterPro" id="IPR011789">
    <property type="entry name" value="CueR"/>
</dbReference>
<keyword evidence="2" id="KW-0963">Cytoplasm</keyword>
<dbReference type="InterPro" id="IPR015358">
    <property type="entry name" value="Tscrpt_reg_MerR_DNA-bd"/>
</dbReference>
<sequence>MNISQVAARTGLPAKTIRYYEDIGLVTPDRRPNGYRDFTQNDAHKLGFLGRARALGFSIDDCRNLLTLWEDKSRASADVRSIAREHLDEIDAKIAGLTAMRHTLAELVQGCAGDNRPDCPILKGLEGS</sequence>
<dbReference type="GO" id="GO:0003677">
    <property type="term" value="F:DNA binding"/>
    <property type="evidence" value="ECO:0007669"/>
    <property type="project" value="UniProtKB-KW"/>
</dbReference>
<keyword evidence="3" id="KW-0805">Transcription regulation</keyword>
<evidence type="ECO:0000256" key="3">
    <source>
        <dbReference type="ARBA" id="ARBA00023015"/>
    </source>
</evidence>
<dbReference type="InterPro" id="IPR047057">
    <property type="entry name" value="MerR_fam"/>
</dbReference>
<evidence type="ECO:0000256" key="5">
    <source>
        <dbReference type="ARBA" id="ARBA00023163"/>
    </source>
</evidence>
<dbReference type="CDD" id="cd01108">
    <property type="entry name" value="HTH_CueR"/>
    <property type="match status" value="1"/>
</dbReference>
<dbReference type="RefSeq" id="WP_090199609.1">
    <property type="nucleotide sequence ID" value="NZ_FOYP01000001.1"/>
</dbReference>
<dbReference type="SMART" id="SM00422">
    <property type="entry name" value="HTH_MERR"/>
    <property type="match status" value="1"/>
</dbReference>
<keyword evidence="8" id="KW-1185">Reference proteome</keyword>
<dbReference type="Pfam" id="PF09278">
    <property type="entry name" value="MerR-DNA-bind"/>
    <property type="match status" value="1"/>
</dbReference>
<dbReference type="GO" id="GO:0005507">
    <property type="term" value="F:copper ion binding"/>
    <property type="evidence" value="ECO:0007669"/>
    <property type="project" value="InterPro"/>
</dbReference>
<evidence type="ECO:0000313" key="7">
    <source>
        <dbReference type="EMBL" id="SFR44721.1"/>
    </source>
</evidence>
<dbReference type="GO" id="GO:0003700">
    <property type="term" value="F:DNA-binding transcription factor activity"/>
    <property type="evidence" value="ECO:0007669"/>
    <property type="project" value="InterPro"/>
</dbReference>
<dbReference type="OrthoDB" id="9802944at2"/>
<dbReference type="InterPro" id="IPR009061">
    <property type="entry name" value="DNA-bd_dom_put_sf"/>
</dbReference>
<reference evidence="8" key="1">
    <citation type="submission" date="2016-10" db="EMBL/GenBank/DDBJ databases">
        <authorList>
            <person name="Varghese N."/>
            <person name="Submissions S."/>
        </authorList>
    </citation>
    <scope>NUCLEOTIDE SEQUENCE [LARGE SCALE GENOMIC DNA]</scope>
    <source>
        <strain evidence="8">DSM 26879</strain>
    </source>
</reference>
<accession>A0A1I6GRL3</accession>
<name>A0A1I6GRL3_9RHOB</name>
<evidence type="ECO:0000259" key="6">
    <source>
        <dbReference type="PROSITE" id="PS50937"/>
    </source>
</evidence>
<dbReference type="Pfam" id="PF00376">
    <property type="entry name" value="MerR"/>
    <property type="match status" value="1"/>
</dbReference>
<dbReference type="GO" id="GO:0045893">
    <property type="term" value="P:positive regulation of DNA-templated transcription"/>
    <property type="evidence" value="ECO:0007669"/>
    <property type="project" value="InterPro"/>
</dbReference>
<keyword evidence="5" id="KW-0804">Transcription</keyword>
<dbReference type="SUPFAM" id="SSF46955">
    <property type="entry name" value="Putative DNA-binding domain"/>
    <property type="match status" value="1"/>
</dbReference>
<dbReference type="STRING" id="390270.SAMN04488005_2064"/>
<dbReference type="Proteomes" id="UP000199478">
    <property type="component" value="Unassembled WGS sequence"/>
</dbReference>
<evidence type="ECO:0000256" key="4">
    <source>
        <dbReference type="ARBA" id="ARBA00023125"/>
    </source>
</evidence>
<dbReference type="NCBIfam" id="TIGR02044">
    <property type="entry name" value="CueR"/>
    <property type="match status" value="1"/>
</dbReference>